<gene>
    <name evidence="2" type="ORF">PECUL_23A025716</name>
</gene>
<dbReference type="EMBL" id="OW240912">
    <property type="protein sequence ID" value="CAH2223322.1"/>
    <property type="molecule type" value="Genomic_DNA"/>
</dbReference>
<evidence type="ECO:0000256" key="1">
    <source>
        <dbReference type="SAM" id="MobiDB-lite"/>
    </source>
</evidence>
<evidence type="ECO:0000313" key="2">
    <source>
        <dbReference type="EMBL" id="CAH2223322.1"/>
    </source>
</evidence>
<proteinExistence type="predicted"/>
<reference evidence="2" key="1">
    <citation type="submission" date="2022-03" db="EMBL/GenBank/DDBJ databases">
        <authorList>
            <person name="Alioto T."/>
            <person name="Alioto T."/>
            <person name="Gomez Garrido J."/>
        </authorList>
    </citation>
    <scope>NUCLEOTIDE SEQUENCE</scope>
</reference>
<keyword evidence="3" id="KW-1185">Reference proteome</keyword>
<sequence length="154" mass="16747">MTNNCNPQCVRATGFLVPRRGDSCRIKRDLTWPRRSPTVTLTTGGPGPDSPPPPKGHQAALHNHLHSLIPPSSRTKETLYPLPAAQAAEEMPSHGLAHLHAHTESMARRQWELASTATTSHVDKLEEPRCPANGTLTPPEPTWLLVYCENTGGG</sequence>
<protein>
    <submittedName>
        <fullName evidence="2">Uncharacterized protein</fullName>
    </submittedName>
</protein>
<accession>A0AAD1R3R4</accession>
<dbReference type="AlphaFoldDB" id="A0AAD1R3R4"/>
<dbReference type="Proteomes" id="UP001295444">
    <property type="component" value="Chromosome 01"/>
</dbReference>
<organism evidence="2 3">
    <name type="scientific">Pelobates cultripes</name>
    <name type="common">Western spadefoot toad</name>
    <dbReference type="NCBI Taxonomy" id="61616"/>
    <lineage>
        <taxon>Eukaryota</taxon>
        <taxon>Metazoa</taxon>
        <taxon>Chordata</taxon>
        <taxon>Craniata</taxon>
        <taxon>Vertebrata</taxon>
        <taxon>Euteleostomi</taxon>
        <taxon>Amphibia</taxon>
        <taxon>Batrachia</taxon>
        <taxon>Anura</taxon>
        <taxon>Pelobatoidea</taxon>
        <taxon>Pelobatidae</taxon>
        <taxon>Pelobates</taxon>
    </lineage>
</organism>
<feature type="region of interest" description="Disordered" evidence="1">
    <location>
        <begin position="29"/>
        <end position="59"/>
    </location>
</feature>
<evidence type="ECO:0000313" key="3">
    <source>
        <dbReference type="Proteomes" id="UP001295444"/>
    </source>
</evidence>
<name>A0AAD1R3R4_PELCU</name>